<dbReference type="PANTHER" id="PTHR43133">
    <property type="entry name" value="RNA POLYMERASE ECF-TYPE SIGMA FACTO"/>
    <property type="match status" value="1"/>
</dbReference>
<sequence>MVSSTLYWSQRARQAITDEDAFTELYDYYFPRVYQYLLGKTKDSSLADEFVSKTFLNMYEHLGDYDPERGAFSTWLFRIAQNVVNKYYGSKAYTAHTSWDEGFDPADQQATPEQQYVDKEQDDELKAAIMQLSEREQKILEMTYWMNMKSNEIGEALGMAPSSVRVALKQARECLKKILEKSKKTE</sequence>
<dbReference type="Gene3D" id="1.10.10.10">
    <property type="entry name" value="Winged helix-like DNA-binding domain superfamily/Winged helix DNA-binding domain"/>
    <property type="match status" value="1"/>
</dbReference>
<dbReference type="EMBL" id="JSCE01000033">
    <property type="protein sequence ID" value="KHM52932.1"/>
    <property type="molecule type" value="Genomic_DNA"/>
</dbReference>
<gene>
    <name evidence="7" type="ORF">NZ47_01820</name>
</gene>
<comment type="similarity">
    <text evidence="1">Belongs to the sigma-70 factor family. ECF subfamily.</text>
</comment>
<evidence type="ECO:0000259" key="6">
    <source>
        <dbReference type="Pfam" id="PF08281"/>
    </source>
</evidence>
<dbReference type="GO" id="GO:0016987">
    <property type="term" value="F:sigma factor activity"/>
    <property type="evidence" value="ECO:0007669"/>
    <property type="project" value="UniProtKB-KW"/>
</dbReference>
<organism evidence="7 8">
    <name type="scientific">Anaerovibrio lipolyticus</name>
    <dbReference type="NCBI Taxonomy" id="82374"/>
    <lineage>
        <taxon>Bacteria</taxon>
        <taxon>Bacillati</taxon>
        <taxon>Bacillota</taxon>
        <taxon>Negativicutes</taxon>
        <taxon>Selenomonadales</taxon>
        <taxon>Selenomonadaceae</taxon>
        <taxon>Anaerovibrio</taxon>
    </lineage>
</organism>
<comment type="caution">
    <text evidence="7">The sequence shown here is derived from an EMBL/GenBank/DDBJ whole genome shotgun (WGS) entry which is preliminary data.</text>
</comment>
<feature type="domain" description="RNA polymerase sigma-70 region 2" evidence="5">
    <location>
        <begin position="25"/>
        <end position="88"/>
    </location>
</feature>
<evidence type="ECO:0000256" key="3">
    <source>
        <dbReference type="ARBA" id="ARBA00023082"/>
    </source>
</evidence>
<feature type="domain" description="RNA polymerase sigma factor 70 region 4 type 2" evidence="6">
    <location>
        <begin position="123"/>
        <end position="175"/>
    </location>
</feature>
<reference evidence="7 8" key="1">
    <citation type="journal article" date="2013" name="PLoS ONE">
        <title>Identification and characterization of three novel lipases belonging to families II and V from Anaerovibrio lipolyticus 5ST.</title>
        <authorList>
            <person name="Prive F."/>
            <person name="Kaderbhai N.N."/>
            <person name="Girdwood S."/>
            <person name="Worgan H.J."/>
            <person name="Pinloche E."/>
            <person name="Scollan N.D."/>
            <person name="Huws S.A."/>
            <person name="Newbold C.J."/>
        </authorList>
    </citation>
    <scope>NUCLEOTIDE SEQUENCE [LARGE SCALE GENOMIC DNA]</scope>
    <source>
        <strain evidence="7 8">5S</strain>
    </source>
</reference>
<evidence type="ECO:0000256" key="4">
    <source>
        <dbReference type="ARBA" id="ARBA00023163"/>
    </source>
</evidence>
<dbReference type="STRING" id="82374.NZ47_01820"/>
<dbReference type="CDD" id="cd06171">
    <property type="entry name" value="Sigma70_r4"/>
    <property type="match status" value="1"/>
</dbReference>
<dbReference type="GO" id="GO:0006352">
    <property type="term" value="P:DNA-templated transcription initiation"/>
    <property type="evidence" value="ECO:0007669"/>
    <property type="project" value="InterPro"/>
</dbReference>
<dbReference type="InterPro" id="IPR036388">
    <property type="entry name" value="WH-like_DNA-bd_sf"/>
</dbReference>
<evidence type="ECO:0000313" key="8">
    <source>
        <dbReference type="Proteomes" id="UP000030993"/>
    </source>
</evidence>
<dbReference type="NCBIfam" id="TIGR02937">
    <property type="entry name" value="sigma70-ECF"/>
    <property type="match status" value="1"/>
</dbReference>
<keyword evidence="3" id="KW-0731">Sigma factor</keyword>
<dbReference type="GO" id="GO:0003677">
    <property type="term" value="F:DNA binding"/>
    <property type="evidence" value="ECO:0007669"/>
    <property type="project" value="InterPro"/>
</dbReference>
<dbReference type="InterPro" id="IPR013325">
    <property type="entry name" value="RNA_pol_sigma_r2"/>
</dbReference>
<evidence type="ECO:0000259" key="5">
    <source>
        <dbReference type="Pfam" id="PF04542"/>
    </source>
</evidence>
<dbReference type="AlphaFoldDB" id="A0A0B2K4C3"/>
<dbReference type="SUPFAM" id="SSF88659">
    <property type="entry name" value="Sigma3 and sigma4 domains of RNA polymerase sigma factors"/>
    <property type="match status" value="1"/>
</dbReference>
<keyword evidence="8" id="KW-1185">Reference proteome</keyword>
<dbReference type="InterPro" id="IPR039425">
    <property type="entry name" value="RNA_pol_sigma-70-like"/>
</dbReference>
<dbReference type="Gene3D" id="1.10.1740.10">
    <property type="match status" value="1"/>
</dbReference>
<evidence type="ECO:0000256" key="1">
    <source>
        <dbReference type="ARBA" id="ARBA00010641"/>
    </source>
</evidence>
<dbReference type="Proteomes" id="UP000030993">
    <property type="component" value="Unassembled WGS sequence"/>
</dbReference>
<evidence type="ECO:0000256" key="2">
    <source>
        <dbReference type="ARBA" id="ARBA00023015"/>
    </source>
</evidence>
<dbReference type="Pfam" id="PF04542">
    <property type="entry name" value="Sigma70_r2"/>
    <property type="match status" value="1"/>
</dbReference>
<protein>
    <submittedName>
        <fullName evidence="7">Uncharacterized protein</fullName>
    </submittedName>
</protein>
<dbReference type="PANTHER" id="PTHR43133:SF62">
    <property type="entry name" value="RNA POLYMERASE SIGMA FACTOR SIGZ"/>
    <property type="match status" value="1"/>
</dbReference>
<dbReference type="eggNOG" id="COG1595">
    <property type="taxonomic scope" value="Bacteria"/>
</dbReference>
<dbReference type="InterPro" id="IPR014284">
    <property type="entry name" value="RNA_pol_sigma-70_dom"/>
</dbReference>
<accession>A0A0B2K4C3</accession>
<dbReference type="Pfam" id="PF08281">
    <property type="entry name" value="Sigma70_r4_2"/>
    <property type="match status" value="1"/>
</dbReference>
<dbReference type="InterPro" id="IPR007627">
    <property type="entry name" value="RNA_pol_sigma70_r2"/>
</dbReference>
<dbReference type="SUPFAM" id="SSF88946">
    <property type="entry name" value="Sigma2 domain of RNA polymerase sigma factors"/>
    <property type="match status" value="1"/>
</dbReference>
<proteinExistence type="inferred from homology"/>
<keyword evidence="2" id="KW-0805">Transcription regulation</keyword>
<evidence type="ECO:0000313" key="7">
    <source>
        <dbReference type="EMBL" id="KHM52932.1"/>
    </source>
</evidence>
<name>A0A0B2K4C3_9FIRM</name>
<keyword evidence="4" id="KW-0804">Transcription</keyword>
<dbReference type="InterPro" id="IPR013249">
    <property type="entry name" value="RNA_pol_sigma70_r4_t2"/>
</dbReference>
<dbReference type="InterPro" id="IPR013324">
    <property type="entry name" value="RNA_pol_sigma_r3/r4-like"/>
</dbReference>